<proteinExistence type="predicted"/>
<dbReference type="Pfam" id="PF05256">
    <property type="entry name" value="UPF0223"/>
    <property type="match status" value="1"/>
</dbReference>
<evidence type="ECO:0000313" key="1">
    <source>
        <dbReference type="EMBL" id="SDG93236.1"/>
    </source>
</evidence>
<gene>
    <name evidence="1" type="ORF">SAMN05192534_10153</name>
</gene>
<dbReference type="InterPro" id="IPR023324">
    <property type="entry name" value="BH2638-like_sf"/>
</dbReference>
<sequence>MEEQLHMPISTDWSKDEVIDAVNFFQTIERAHHKSVAREDILALYNRFKEIAPSKSEEKQLFRQFDERAGVSCWKTIQKAKAAESGEKIKM</sequence>
<dbReference type="InterPro" id="IPR007920">
    <property type="entry name" value="UPF0223"/>
</dbReference>
<accession>A0A1G7YA80</accession>
<dbReference type="NCBIfam" id="NF003353">
    <property type="entry name" value="PRK04387.1"/>
    <property type="match status" value="1"/>
</dbReference>
<dbReference type="AlphaFoldDB" id="A0A1G7YA80"/>
<dbReference type="RefSeq" id="WP_091270178.1">
    <property type="nucleotide sequence ID" value="NZ_FNDK01000001.1"/>
</dbReference>
<dbReference type="Gene3D" id="1.10.220.80">
    <property type="entry name" value="BH2638-like"/>
    <property type="match status" value="1"/>
</dbReference>
<evidence type="ECO:0000313" key="2">
    <source>
        <dbReference type="Proteomes" id="UP000199163"/>
    </source>
</evidence>
<dbReference type="STRING" id="568899.SAMN05192534_10153"/>
<keyword evidence="2" id="KW-1185">Reference proteome</keyword>
<organism evidence="1 2">
    <name type="scientific">Alteribacillus persepolensis</name>
    <dbReference type="NCBI Taxonomy" id="568899"/>
    <lineage>
        <taxon>Bacteria</taxon>
        <taxon>Bacillati</taxon>
        <taxon>Bacillota</taxon>
        <taxon>Bacilli</taxon>
        <taxon>Bacillales</taxon>
        <taxon>Bacillaceae</taxon>
        <taxon>Alteribacillus</taxon>
    </lineage>
</organism>
<protein>
    <submittedName>
        <fullName evidence="1">Uncharacterized protein YktA, UPF0223 family</fullName>
    </submittedName>
</protein>
<name>A0A1G7YA80_9BACI</name>
<dbReference type="Proteomes" id="UP000199163">
    <property type="component" value="Unassembled WGS sequence"/>
</dbReference>
<dbReference type="PIRSF" id="PIRSF037260">
    <property type="entry name" value="UPF0223"/>
    <property type="match status" value="1"/>
</dbReference>
<dbReference type="SUPFAM" id="SSF158504">
    <property type="entry name" value="BH2638-like"/>
    <property type="match status" value="1"/>
</dbReference>
<dbReference type="EMBL" id="FNDK01000001">
    <property type="protein sequence ID" value="SDG93236.1"/>
    <property type="molecule type" value="Genomic_DNA"/>
</dbReference>
<reference evidence="1 2" key="1">
    <citation type="submission" date="2016-10" db="EMBL/GenBank/DDBJ databases">
        <authorList>
            <person name="de Groot N.N."/>
        </authorList>
    </citation>
    <scope>NUCLEOTIDE SEQUENCE [LARGE SCALE GENOMIC DNA]</scope>
    <source>
        <strain evidence="1 2">DSM 21632</strain>
    </source>
</reference>
<dbReference type="OrthoDB" id="1649074at2"/>